<sequence>MYKASSIFTNINELPFNNEERTKLRIFFAYNDATKVEAILSTITEDEAKVEFLMGYVDKSRDEHPGKFAKKEIIEFWKNLDRAEIIFQLNESLSSDYLEYLEIKEEQGLEFNLRPAISSKNNIYACRRKDINLDMNVWSAVTEDFIGVLCLPNNVFFLGDKGLGSFLLIRNCYKELTTVMFERDISKFGCIITGTPGIGKTYFGLYLLYCIRLCHPDATIVWQLADSDTHRCYQFMPDGNVLVGGIAQFYDSISNENNYYIVDAQKPEKSSAYVILLTSPKAELYNSLWKSEGITKYYMPIWNDEEILTLWNVHYKEMKDENGDTFTNEKFEMLMGRWGLIPRVLKKWNDELYSETEFDKLINEVDLMKCLKSVNEEGMSKDSASGRLIHIVVEPNFRKYKFCFASSFVSDSLINAYERYHHSSVRDFLQSSYSEPKASGLRGNLFEDYAHRQLQKGGTFRIRELTKGVTSTEIMDKKMDKLDYNWFDTLRNVDANSYNRPRSKIFESTDSFVFNSQENTLDLFQVTVSKAHGVKVKGLEKIKTHVWNGNIKLYFVVPSDKFDDYPWQSYRGLNNLVSYSHSPWIDDLRQYVLDINLREFYSNNDNNDIQTSVEQCNDNLTRAYYTTQSSRGRWRRTKKQQDESITQLYLLNEELICITEGKLPLWDCHDREDLLHES</sequence>
<reference evidence="1" key="1">
    <citation type="submission" date="2019-10" db="EMBL/GenBank/DDBJ databases">
        <title>Conservation and host-specific expression of non-tandemly repeated heterogenous ribosome RNA gene in arbuscular mycorrhizal fungi.</title>
        <authorList>
            <person name="Maeda T."/>
            <person name="Kobayashi Y."/>
            <person name="Nakagawa T."/>
            <person name="Ezawa T."/>
            <person name="Yamaguchi K."/>
            <person name="Bino T."/>
            <person name="Nishimoto Y."/>
            <person name="Shigenobu S."/>
            <person name="Kawaguchi M."/>
        </authorList>
    </citation>
    <scope>NUCLEOTIDE SEQUENCE</scope>
    <source>
        <strain evidence="1">HR1</strain>
    </source>
</reference>
<dbReference type="EMBL" id="BLAL01000049">
    <property type="protein sequence ID" value="GES80356.1"/>
    <property type="molecule type" value="Genomic_DNA"/>
</dbReference>
<proteinExistence type="predicted"/>
<dbReference type="Proteomes" id="UP000615446">
    <property type="component" value="Unassembled WGS sequence"/>
</dbReference>
<organism evidence="1 2">
    <name type="scientific">Rhizophagus clarus</name>
    <dbReference type="NCBI Taxonomy" id="94130"/>
    <lineage>
        <taxon>Eukaryota</taxon>
        <taxon>Fungi</taxon>
        <taxon>Fungi incertae sedis</taxon>
        <taxon>Mucoromycota</taxon>
        <taxon>Glomeromycotina</taxon>
        <taxon>Glomeromycetes</taxon>
        <taxon>Glomerales</taxon>
        <taxon>Glomeraceae</taxon>
        <taxon>Rhizophagus</taxon>
    </lineage>
</organism>
<protein>
    <recommendedName>
        <fullName evidence="3">Crinkler effector protein N-terminal domain-containing protein</fullName>
    </recommendedName>
</protein>
<dbReference type="InterPro" id="IPR027417">
    <property type="entry name" value="P-loop_NTPase"/>
</dbReference>
<dbReference type="SUPFAM" id="SSF52540">
    <property type="entry name" value="P-loop containing nucleoside triphosphate hydrolases"/>
    <property type="match status" value="1"/>
</dbReference>
<evidence type="ECO:0000313" key="1">
    <source>
        <dbReference type="EMBL" id="GES80356.1"/>
    </source>
</evidence>
<dbReference type="AlphaFoldDB" id="A0A8H3L7F5"/>
<evidence type="ECO:0000313" key="2">
    <source>
        <dbReference type="Proteomes" id="UP000615446"/>
    </source>
</evidence>
<dbReference type="InterPro" id="IPR052980">
    <property type="entry name" value="Crinkler_effector"/>
</dbReference>
<accession>A0A8H3L7F5</accession>
<dbReference type="PANTHER" id="PTHR33129">
    <property type="entry name" value="PROTEIN KINASE DOMAIN-CONTAINING PROTEIN-RELATED"/>
    <property type="match status" value="1"/>
</dbReference>
<gene>
    <name evidence="1" type="ORF">RCL2_000763800</name>
</gene>
<comment type="caution">
    <text evidence="1">The sequence shown here is derived from an EMBL/GenBank/DDBJ whole genome shotgun (WGS) entry which is preliminary data.</text>
</comment>
<dbReference type="OrthoDB" id="2448891at2759"/>
<evidence type="ECO:0008006" key="3">
    <source>
        <dbReference type="Google" id="ProtNLM"/>
    </source>
</evidence>
<dbReference type="PANTHER" id="PTHR33129:SF1">
    <property type="entry name" value="ATP-BINDING PROTEIN"/>
    <property type="match status" value="1"/>
</dbReference>
<name>A0A8H3L7F5_9GLOM</name>